<feature type="compositionally biased region" description="Basic and acidic residues" evidence="1">
    <location>
        <begin position="342"/>
        <end position="351"/>
    </location>
</feature>
<accession>A0ABQ7GRQ4</accession>
<evidence type="ECO:0000313" key="4">
    <source>
        <dbReference type="Proteomes" id="UP000815325"/>
    </source>
</evidence>
<feature type="region of interest" description="Disordered" evidence="1">
    <location>
        <begin position="317"/>
        <end position="410"/>
    </location>
</feature>
<organism evidence="3 4">
    <name type="scientific">Dunaliella salina</name>
    <name type="common">Green alga</name>
    <name type="synonym">Protococcus salinus</name>
    <dbReference type="NCBI Taxonomy" id="3046"/>
    <lineage>
        <taxon>Eukaryota</taxon>
        <taxon>Viridiplantae</taxon>
        <taxon>Chlorophyta</taxon>
        <taxon>core chlorophytes</taxon>
        <taxon>Chlorophyceae</taxon>
        <taxon>CS clade</taxon>
        <taxon>Chlamydomonadales</taxon>
        <taxon>Dunaliellaceae</taxon>
        <taxon>Dunaliella</taxon>
    </lineage>
</organism>
<sequence>MRSTIAVSLRSKGLSSFATSNWWTRLRGHLVGVALECSDIIVSAILTWYNLSWTGWIAVGITILAAAINLHTKNNPGVGSMFLPLFAFYVLPLVVMFYLTVTRRDAAQHALGRLKAQVVALSLQAQAVSLIVPAMGFQGVKPAAADATALTTPEGSPRGLKGPSVDAMDQTRLEAAAAAEELRQHLSIMLDDLHRISRDIGVLQRRLHYSLREVMIGGGAFREALAATAGMGSGDKGLAGLMSTCTLVGQQVVALHESIEQLCVYKELRTPVCQTALMVVVDVAMSLEDPFDDSALDALSLFESLSHISAMADAVEPKPELDGGLGSKEAAQARSGSFNVVHNREFGRESSDTNIAQAQQQQQGSPSPLATNSVNNQSPMARYKPSPHVIVAAPPMPLPPTAQAPGLGRF</sequence>
<gene>
    <name evidence="3" type="ORF">DUNSADRAFT_4584</name>
</gene>
<feature type="transmembrane region" description="Helical" evidence="2">
    <location>
        <begin position="53"/>
        <end position="70"/>
    </location>
</feature>
<evidence type="ECO:0000256" key="2">
    <source>
        <dbReference type="SAM" id="Phobius"/>
    </source>
</evidence>
<protein>
    <submittedName>
        <fullName evidence="3">Uncharacterized protein</fullName>
    </submittedName>
</protein>
<keyword evidence="2" id="KW-1133">Transmembrane helix</keyword>
<dbReference type="EMBL" id="MU069622">
    <property type="protein sequence ID" value="KAF5837257.1"/>
    <property type="molecule type" value="Genomic_DNA"/>
</dbReference>
<evidence type="ECO:0000313" key="3">
    <source>
        <dbReference type="EMBL" id="KAF5837257.1"/>
    </source>
</evidence>
<evidence type="ECO:0000256" key="1">
    <source>
        <dbReference type="SAM" id="MobiDB-lite"/>
    </source>
</evidence>
<feature type="transmembrane region" description="Helical" evidence="2">
    <location>
        <begin position="82"/>
        <end position="101"/>
    </location>
</feature>
<dbReference type="Proteomes" id="UP000815325">
    <property type="component" value="Unassembled WGS sequence"/>
</dbReference>
<reference evidence="3" key="1">
    <citation type="submission" date="2017-08" db="EMBL/GenBank/DDBJ databases">
        <authorList>
            <person name="Polle J.E."/>
            <person name="Barry K."/>
            <person name="Cushman J."/>
            <person name="Schmutz J."/>
            <person name="Tran D."/>
            <person name="Hathwaick L.T."/>
            <person name="Yim W.C."/>
            <person name="Jenkins J."/>
            <person name="Mckie-Krisberg Z.M."/>
            <person name="Prochnik S."/>
            <person name="Lindquist E."/>
            <person name="Dockter R.B."/>
            <person name="Adam C."/>
            <person name="Molina H."/>
            <person name="Bunkerborg J."/>
            <person name="Jin E."/>
            <person name="Buchheim M."/>
            <person name="Magnuson J."/>
        </authorList>
    </citation>
    <scope>NUCLEOTIDE SEQUENCE</scope>
    <source>
        <strain evidence="3">CCAP 19/18</strain>
    </source>
</reference>
<proteinExistence type="predicted"/>
<keyword evidence="4" id="KW-1185">Reference proteome</keyword>
<keyword evidence="2" id="KW-0812">Transmembrane</keyword>
<comment type="caution">
    <text evidence="3">The sequence shown here is derived from an EMBL/GenBank/DDBJ whole genome shotgun (WGS) entry which is preliminary data.</text>
</comment>
<name>A0ABQ7GRQ4_DUNSA</name>
<keyword evidence="2" id="KW-0472">Membrane</keyword>
<feature type="compositionally biased region" description="Polar residues" evidence="1">
    <location>
        <begin position="364"/>
        <end position="379"/>
    </location>
</feature>